<reference evidence="2" key="1">
    <citation type="journal article" date="2021" name="Nat. Commun.">
        <title>Genetic determinants of endophytism in the Arabidopsis root mycobiome.</title>
        <authorList>
            <person name="Mesny F."/>
            <person name="Miyauchi S."/>
            <person name="Thiergart T."/>
            <person name="Pickel B."/>
            <person name="Atanasova L."/>
            <person name="Karlsson M."/>
            <person name="Huettel B."/>
            <person name="Barry K.W."/>
            <person name="Haridas S."/>
            <person name="Chen C."/>
            <person name="Bauer D."/>
            <person name="Andreopoulos W."/>
            <person name="Pangilinan J."/>
            <person name="LaButti K."/>
            <person name="Riley R."/>
            <person name="Lipzen A."/>
            <person name="Clum A."/>
            <person name="Drula E."/>
            <person name="Henrissat B."/>
            <person name="Kohler A."/>
            <person name="Grigoriev I.V."/>
            <person name="Martin F.M."/>
            <person name="Hacquard S."/>
        </authorList>
    </citation>
    <scope>NUCLEOTIDE SEQUENCE</scope>
    <source>
        <strain evidence="2">MPI-CAGE-AT-0016</strain>
    </source>
</reference>
<comment type="caution">
    <text evidence="2">The sequence shown here is derived from an EMBL/GenBank/DDBJ whole genome shotgun (WGS) entry which is preliminary data.</text>
</comment>
<dbReference type="Proteomes" id="UP000813385">
    <property type="component" value="Unassembled WGS sequence"/>
</dbReference>
<organism evidence="2 3">
    <name type="scientific">Plectosphaerella cucumerina</name>
    <dbReference type="NCBI Taxonomy" id="40658"/>
    <lineage>
        <taxon>Eukaryota</taxon>
        <taxon>Fungi</taxon>
        <taxon>Dikarya</taxon>
        <taxon>Ascomycota</taxon>
        <taxon>Pezizomycotina</taxon>
        <taxon>Sordariomycetes</taxon>
        <taxon>Hypocreomycetidae</taxon>
        <taxon>Glomerellales</taxon>
        <taxon>Plectosphaerellaceae</taxon>
        <taxon>Plectosphaerella</taxon>
    </lineage>
</organism>
<proteinExistence type="predicted"/>
<gene>
    <name evidence="2" type="ORF">B0T11DRAFT_299952</name>
</gene>
<dbReference type="OrthoDB" id="5202255at2759"/>
<evidence type="ECO:0000313" key="3">
    <source>
        <dbReference type="Proteomes" id="UP000813385"/>
    </source>
</evidence>
<dbReference type="EMBL" id="JAGPXD010000004">
    <property type="protein sequence ID" value="KAH7358971.1"/>
    <property type="molecule type" value="Genomic_DNA"/>
</dbReference>
<evidence type="ECO:0000313" key="2">
    <source>
        <dbReference type="EMBL" id="KAH7358971.1"/>
    </source>
</evidence>
<name>A0A8K0X276_9PEZI</name>
<feature type="signal peptide" evidence="1">
    <location>
        <begin position="1"/>
        <end position="18"/>
    </location>
</feature>
<protein>
    <submittedName>
        <fullName evidence="2">Uncharacterized protein</fullName>
    </submittedName>
</protein>
<dbReference type="SUPFAM" id="SSF52309">
    <property type="entry name" value="N-(deoxy)ribosyltransferase-like"/>
    <property type="match status" value="1"/>
</dbReference>
<keyword evidence="3" id="KW-1185">Reference proteome</keyword>
<dbReference type="AlphaFoldDB" id="A0A8K0X276"/>
<evidence type="ECO:0000256" key="1">
    <source>
        <dbReference type="SAM" id="SignalP"/>
    </source>
</evidence>
<sequence length="324" mass="36218">MKLTQILLAALSAHFVAAQTTNKDSFLEAPSANTAAEIECAYRRDCLPDVAEPDAEGQTYPSINSVGDAKVHITRPPHNKGMFWSGVPYEVSRQTASAHGLFTLEMSVSNWILHHPNQRRGNPNRALFWDRFSQAFSEILAEDHHTQVAVSLSAASFYVNEIQPDPYSDGRMVHRSDWSEIEYPIMRRHNIKVIAYHPLELGENAGIPYELWPEDHGRNWQIAHGRGHEITSHTCPGLHGVFSYRCVNRLNLGAFKQHCATNPAVFTYRVKLREDQEAGGQCVMDVRGVQNEGNALSFLIDNLRTTNGVKLEVRCVTGATTCPA</sequence>
<feature type="chain" id="PRO_5035463577" evidence="1">
    <location>
        <begin position="19"/>
        <end position="324"/>
    </location>
</feature>
<accession>A0A8K0X276</accession>
<keyword evidence="1" id="KW-0732">Signal</keyword>